<dbReference type="OrthoDB" id="6019271at2759"/>
<evidence type="ECO:0008006" key="4">
    <source>
        <dbReference type="Google" id="ProtNLM"/>
    </source>
</evidence>
<feature type="region of interest" description="Disordered" evidence="1">
    <location>
        <begin position="61"/>
        <end position="86"/>
    </location>
</feature>
<evidence type="ECO:0000313" key="2">
    <source>
        <dbReference type="EMBL" id="OWK10623.1"/>
    </source>
</evidence>
<organism evidence="2 3">
    <name type="scientific">Cervus elaphus hippelaphus</name>
    <name type="common">European red deer</name>
    <dbReference type="NCBI Taxonomy" id="46360"/>
    <lineage>
        <taxon>Eukaryota</taxon>
        <taxon>Metazoa</taxon>
        <taxon>Chordata</taxon>
        <taxon>Craniata</taxon>
        <taxon>Vertebrata</taxon>
        <taxon>Euteleostomi</taxon>
        <taxon>Mammalia</taxon>
        <taxon>Eutheria</taxon>
        <taxon>Laurasiatheria</taxon>
        <taxon>Artiodactyla</taxon>
        <taxon>Ruminantia</taxon>
        <taxon>Pecora</taxon>
        <taxon>Cervidae</taxon>
        <taxon>Cervinae</taxon>
        <taxon>Cervus</taxon>
    </lineage>
</organism>
<evidence type="ECO:0000256" key="1">
    <source>
        <dbReference type="SAM" id="MobiDB-lite"/>
    </source>
</evidence>
<dbReference type="Proteomes" id="UP000242450">
    <property type="component" value="Chromosome 11"/>
</dbReference>
<dbReference type="EMBL" id="MKHE01000011">
    <property type="protein sequence ID" value="OWK10623.1"/>
    <property type="molecule type" value="Genomic_DNA"/>
</dbReference>
<accession>A0A212CXE7</accession>
<protein>
    <recommendedName>
        <fullName evidence="4">Dystrobrevin beta</fullName>
    </recommendedName>
</protein>
<evidence type="ECO:0000313" key="3">
    <source>
        <dbReference type="Proteomes" id="UP000242450"/>
    </source>
</evidence>
<proteinExistence type="predicted"/>
<feature type="compositionally biased region" description="Low complexity" evidence="1">
    <location>
        <begin position="68"/>
        <end position="77"/>
    </location>
</feature>
<reference evidence="2 3" key="1">
    <citation type="journal article" date="2018" name="Mol. Genet. Genomics">
        <title>The red deer Cervus elaphus genome CerEla1.0: sequencing, annotating, genes, and chromosomes.</title>
        <authorList>
            <person name="Bana N.A."/>
            <person name="Nyiri A."/>
            <person name="Nagy J."/>
            <person name="Frank K."/>
            <person name="Nagy T."/>
            <person name="Steger V."/>
            <person name="Schiller M."/>
            <person name="Lakatos P."/>
            <person name="Sugar L."/>
            <person name="Horn P."/>
            <person name="Barta E."/>
            <person name="Orosz L."/>
        </authorList>
    </citation>
    <scope>NUCLEOTIDE SEQUENCE [LARGE SCALE GENOMIC DNA]</scope>
    <source>
        <strain evidence="2">Hungarian</strain>
    </source>
</reference>
<name>A0A212CXE7_CEREH</name>
<comment type="caution">
    <text evidence="2">The sequence shown here is derived from an EMBL/GenBank/DDBJ whole genome shotgun (WGS) entry which is preliminary data.</text>
</comment>
<feature type="region of interest" description="Disordered" evidence="1">
    <location>
        <begin position="1"/>
        <end position="26"/>
    </location>
</feature>
<feature type="compositionally biased region" description="Polar residues" evidence="1">
    <location>
        <begin position="1"/>
        <end position="14"/>
    </location>
</feature>
<gene>
    <name evidence="2" type="ORF">Celaphus_00005365</name>
</gene>
<keyword evidence="3" id="KW-1185">Reference proteome</keyword>
<sequence length="119" mass="12644">MPVRSTSAGSTPTHCPQDPLSGVGGDMQEAFAQGTRRNLRNDLLVAADSITNTMSSLVKELHSGDVQSSHPASRLPSSPLPSLPPTPHVVKRLPHFTAQPPCFPGTLWMPSPDHMGCVL</sequence>
<dbReference type="AlphaFoldDB" id="A0A212CXE7"/>